<evidence type="ECO:0000256" key="1">
    <source>
        <dbReference type="ARBA" id="ARBA00005850"/>
    </source>
</evidence>
<reference evidence="5" key="1">
    <citation type="journal article" date="2023" name="G3 (Bethesda)">
        <title>Whole genome assemblies of Zophobas morio and Tenebrio molitor.</title>
        <authorList>
            <person name="Kaur S."/>
            <person name="Stinson S.A."/>
            <person name="diCenzo G.C."/>
        </authorList>
    </citation>
    <scope>NUCLEOTIDE SEQUENCE</scope>
    <source>
        <strain evidence="5">QUZm001</strain>
    </source>
</reference>
<dbReference type="InterPro" id="IPR002699">
    <property type="entry name" value="V_ATPase_D"/>
</dbReference>
<comment type="caution">
    <text evidence="5">The sequence shown here is derived from an EMBL/GenBank/DDBJ whole genome shotgun (WGS) entry which is preliminary data.</text>
</comment>
<dbReference type="GO" id="GO:0046961">
    <property type="term" value="F:proton-transporting ATPase activity, rotational mechanism"/>
    <property type="evidence" value="ECO:0007669"/>
    <property type="project" value="InterPro"/>
</dbReference>
<organism evidence="5 6">
    <name type="scientific">Zophobas morio</name>
    <dbReference type="NCBI Taxonomy" id="2755281"/>
    <lineage>
        <taxon>Eukaryota</taxon>
        <taxon>Metazoa</taxon>
        <taxon>Ecdysozoa</taxon>
        <taxon>Arthropoda</taxon>
        <taxon>Hexapoda</taxon>
        <taxon>Insecta</taxon>
        <taxon>Pterygota</taxon>
        <taxon>Neoptera</taxon>
        <taxon>Endopterygota</taxon>
        <taxon>Coleoptera</taxon>
        <taxon>Polyphaga</taxon>
        <taxon>Cucujiformia</taxon>
        <taxon>Tenebrionidae</taxon>
        <taxon>Zophobas</taxon>
    </lineage>
</organism>
<dbReference type="Proteomes" id="UP001168821">
    <property type="component" value="Unassembled WGS sequence"/>
</dbReference>
<gene>
    <name evidence="5" type="ORF">Zmor_004149</name>
</gene>
<keyword evidence="2" id="KW-0813">Transport</keyword>
<sequence>MKLRLKSAKKGYNLLKKKAEALLFKFRSLLKAIIKSKSVLCTELQEAFISMAQATFQAGDFSHLILENSTTPTIKVRITTDIVAGVKLPVFQRRLTGTDAYQYTGLGKGGKQISVCKAKFIKATELLLELASLKTSFQALNEAIKATRRRVNALEYIIVPRLEKTVEYVISELEEKDREEFFRLKRVQDKKKIRRDAPTGDGPTYFA</sequence>
<dbReference type="Gene3D" id="1.10.287.3240">
    <property type="match status" value="1"/>
</dbReference>
<evidence type="ECO:0000313" key="6">
    <source>
        <dbReference type="Proteomes" id="UP001168821"/>
    </source>
</evidence>
<evidence type="ECO:0000256" key="2">
    <source>
        <dbReference type="ARBA" id="ARBA00022448"/>
    </source>
</evidence>
<keyword evidence="3" id="KW-0406">Ion transport</keyword>
<dbReference type="PANTHER" id="PTHR11671">
    <property type="entry name" value="V-TYPE ATP SYNTHASE SUBUNIT D"/>
    <property type="match status" value="1"/>
</dbReference>
<accession>A0AA38HN24</accession>
<dbReference type="EMBL" id="JALNTZ010001274">
    <property type="protein sequence ID" value="KAJ3626911.1"/>
    <property type="molecule type" value="Genomic_DNA"/>
</dbReference>
<dbReference type="NCBIfam" id="TIGR00309">
    <property type="entry name" value="V_ATPase_subD"/>
    <property type="match status" value="1"/>
</dbReference>
<keyword evidence="6" id="KW-1185">Reference proteome</keyword>
<evidence type="ECO:0008006" key="7">
    <source>
        <dbReference type="Google" id="ProtNLM"/>
    </source>
</evidence>
<dbReference type="Pfam" id="PF01813">
    <property type="entry name" value="ATP-synt_D"/>
    <property type="match status" value="1"/>
</dbReference>
<comment type="similarity">
    <text evidence="1">Belongs to the V-ATPase D subunit family.</text>
</comment>
<name>A0AA38HN24_9CUCU</name>
<comment type="function">
    <text evidence="4">Subunit of the V1 complex of vacuolar(H+)-ATPase (V-ATPase), a multisubunit enzyme composed of a peripheral complex (V1) that hydrolyzes ATP and a membrane integral complex (V0) that translocates protons. V-ATPase is responsible for acidifying and maintaining the pH of intracellular compartments and in some cell types, is targeted to the plasma membrane, where it is responsible for acidifying the extracellular environment.</text>
</comment>
<proteinExistence type="inferred from homology"/>
<dbReference type="AlphaFoldDB" id="A0AA38HN24"/>
<evidence type="ECO:0000256" key="4">
    <source>
        <dbReference type="ARBA" id="ARBA00045737"/>
    </source>
</evidence>
<evidence type="ECO:0000313" key="5">
    <source>
        <dbReference type="EMBL" id="KAJ3626911.1"/>
    </source>
</evidence>
<evidence type="ECO:0000256" key="3">
    <source>
        <dbReference type="ARBA" id="ARBA00023065"/>
    </source>
</evidence>
<protein>
    <recommendedName>
        <fullName evidence="7">V-type proton ATPase subunit D</fullName>
    </recommendedName>
</protein>